<evidence type="ECO:0000256" key="10">
    <source>
        <dbReference type="SAM" id="Phobius"/>
    </source>
</evidence>
<evidence type="ECO:0000256" key="5">
    <source>
        <dbReference type="ARBA" id="ARBA00022989"/>
    </source>
</evidence>
<name>A0A9X0AA28_9CNID</name>
<dbReference type="InterPro" id="IPR036790">
    <property type="entry name" value="Frizzled_dom_sf"/>
</dbReference>
<feature type="signal peptide" evidence="11">
    <location>
        <begin position="1"/>
        <end position="24"/>
    </location>
</feature>
<evidence type="ECO:0000256" key="3">
    <source>
        <dbReference type="ARBA" id="ARBA00022473"/>
    </source>
</evidence>
<dbReference type="SUPFAM" id="SSF63501">
    <property type="entry name" value="Frizzled cysteine-rich domain"/>
    <property type="match status" value="1"/>
</dbReference>
<dbReference type="PANTHER" id="PTHR11309">
    <property type="entry name" value="FRIZZLED"/>
    <property type="match status" value="1"/>
</dbReference>
<protein>
    <submittedName>
        <fullName evidence="14">Frizzled-4</fullName>
    </submittedName>
</protein>
<keyword evidence="7 9" id="KW-1015">Disulfide bond</keyword>
<feature type="transmembrane region" description="Helical" evidence="10">
    <location>
        <begin position="489"/>
        <end position="510"/>
    </location>
</feature>
<dbReference type="PRINTS" id="PR00489">
    <property type="entry name" value="FRIZZLED"/>
</dbReference>
<feature type="disulfide bond" evidence="9">
    <location>
        <begin position="42"/>
        <end position="88"/>
    </location>
</feature>
<evidence type="ECO:0000256" key="2">
    <source>
        <dbReference type="ARBA" id="ARBA00008077"/>
    </source>
</evidence>
<feature type="transmembrane region" description="Helical" evidence="10">
    <location>
        <begin position="442"/>
        <end position="469"/>
    </location>
</feature>
<evidence type="ECO:0000259" key="13">
    <source>
        <dbReference type="PROSITE" id="PS50261"/>
    </source>
</evidence>
<evidence type="ECO:0000256" key="6">
    <source>
        <dbReference type="ARBA" id="ARBA00023136"/>
    </source>
</evidence>
<dbReference type="Pfam" id="PF01534">
    <property type="entry name" value="Frizzled"/>
    <property type="match status" value="1"/>
</dbReference>
<feature type="disulfide bond" evidence="9">
    <location>
        <begin position="106"/>
        <end position="147"/>
    </location>
</feature>
<dbReference type="InterPro" id="IPR020067">
    <property type="entry name" value="Frizzled_dom"/>
</dbReference>
<feature type="transmembrane region" description="Helical" evidence="10">
    <location>
        <begin position="390"/>
        <end position="422"/>
    </location>
</feature>
<evidence type="ECO:0000313" key="15">
    <source>
        <dbReference type="Proteomes" id="UP001163046"/>
    </source>
</evidence>
<keyword evidence="15" id="KW-1185">Reference proteome</keyword>
<dbReference type="GO" id="GO:0042813">
    <property type="term" value="F:Wnt receptor activity"/>
    <property type="evidence" value="ECO:0007669"/>
    <property type="project" value="TreeGrafter"/>
</dbReference>
<dbReference type="GO" id="GO:0005886">
    <property type="term" value="C:plasma membrane"/>
    <property type="evidence" value="ECO:0007669"/>
    <property type="project" value="TreeGrafter"/>
</dbReference>
<dbReference type="GO" id="GO:0060070">
    <property type="term" value="P:canonical Wnt signaling pathway"/>
    <property type="evidence" value="ECO:0007669"/>
    <property type="project" value="TreeGrafter"/>
</dbReference>
<evidence type="ECO:0000256" key="11">
    <source>
        <dbReference type="SAM" id="SignalP"/>
    </source>
</evidence>
<dbReference type="GO" id="GO:0017147">
    <property type="term" value="F:Wnt-protein binding"/>
    <property type="evidence" value="ECO:0007669"/>
    <property type="project" value="TreeGrafter"/>
</dbReference>
<dbReference type="AlphaFoldDB" id="A0A9X0AA28"/>
<feature type="domain" description="FZ" evidence="12">
    <location>
        <begin position="29"/>
        <end position="150"/>
    </location>
</feature>
<dbReference type="EMBL" id="MU825396">
    <property type="protein sequence ID" value="KAJ7394314.1"/>
    <property type="molecule type" value="Genomic_DNA"/>
</dbReference>
<keyword evidence="3" id="KW-0217">Developmental protein</keyword>
<comment type="similarity">
    <text evidence="2">Belongs to the G-protein coupled receptor Fz/Smo family.</text>
</comment>
<evidence type="ECO:0000256" key="1">
    <source>
        <dbReference type="ARBA" id="ARBA00004141"/>
    </source>
</evidence>
<proteinExistence type="inferred from homology"/>
<dbReference type="GO" id="GO:0035567">
    <property type="term" value="P:non-canonical Wnt signaling pathway"/>
    <property type="evidence" value="ECO:0007669"/>
    <property type="project" value="TreeGrafter"/>
</dbReference>
<dbReference type="PROSITE" id="PS50038">
    <property type="entry name" value="FZ"/>
    <property type="match status" value="1"/>
</dbReference>
<feature type="transmembrane region" description="Helical" evidence="10">
    <location>
        <begin position="228"/>
        <end position="249"/>
    </location>
</feature>
<dbReference type="Gene3D" id="1.10.2000.10">
    <property type="entry name" value="Frizzled cysteine-rich domain"/>
    <property type="match status" value="1"/>
</dbReference>
<dbReference type="Pfam" id="PF01392">
    <property type="entry name" value="Fz"/>
    <property type="match status" value="1"/>
</dbReference>
<dbReference type="PANTHER" id="PTHR11309:SF23">
    <property type="entry name" value="FRIZZLED-4"/>
    <property type="match status" value="1"/>
</dbReference>
<dbReference type="SMART" id="SM00063">
    <property type="entry name" value="FRI"/>
    <property type="match status" value="1"/>
</dbReference>
<feature type="chain" id="PRO_5040915352" evidence="11">
    <location>
        <begin position="25"/>
        <end position="575"/>
    </location>
</feature>
<feature type="transmembrane region" description="Helical" evidence="10">
    <location>
        <begin position="261"/>
        <end position="281"/>
    </location>
</feature>
<feature type="domain" description="G-protein coupled receptors family 2 profile 2" evidence="13">
    <location>
        <begin position="222"/>
        <end position="517"/>
    </location>
</feature>
<evidence type="ECO:0000256" key="4">
    <source>
        <dbReference type="ARBA" id="ARBA00022692"/>
    </source>
</evidence>
<feature type="transmembrane region" description="Helical" evidence="10">
    <location>
        <begin position="349"/>
        <end position="370"/>
    </location>
</feature>
<gene>
    <name evidence="14" type="primary">FZD4</name>
    <name evidence="14" type="ORF">OS493_000116</name>
</gene>
<comment type="caution">
    <text evidence="14">The sequence shown here is derived from an EMBL/GenBank/DDBJ whole genome shotgun (WGS) entry which is preliminary data.</text>
</comment>
<dbReference type="InterPro" id="IPR000539">
    <property type="entry name" value="Frizzled/Smoothened_7TM"/>
</dbReference>
<dbReference type="SMART" id="SM01330">
    <property type="entry name" value="Frizzled"/>
    <property type="match status" value="1"/>
</dbReference>
<feature type="disulfide bond" evidence="9">
    <location>
        <begin position="79"/>
        <end position="117"/>
    </location>
</feature>
<feature type="transmembrane region" description="Helical" evidence="10">
    <location>
        <begin position="313"/>
        <end position="337"/>
    </location>
</feature>
<dbReference type="InterPro" id="IPR017981">
    <property type="entry name" value="GPCR_2-like_7TM"/>
</dbReference>
<keyword evidence="8" id="KW-0675">Receptor</keyword>
<sequence>MDPFKCSLVLVVILAASSVAIVRGQGFRKKSWQCEKITVPLCTNVGYNTTRMPNKLGHDTQKEAEQEIEQFRPLINFNCASQLQFFLCSAYFPMCTEMVEILITSCRPLCEYVRKQCLHVLLEFGIPWPANLNCTKFLDRNDGQAMCMPGPNFTDNSSSRPPIGSTSVKPNDTITATPAGEKYTGSEECRKFKNSVNYYYVESTRSCAVLCNQEGIFKTSDKNTVDKWMAAWSILCFVSTLVVLCTFFVDTVRFKYPERSIIWLALCYCLYSISFIVRLAAGREAISCDQEYNTPKFLIQDGRRNTGCAIVFLVQYFFSMAATIWWVILALTWFLAAGMKWGYEAIGSYSNLFHVIAWTLPCIKTIFIFITGKIDGDELTGLCFVGNQDLIALAAFVLGPQFTYLIIGTLFLIAGFVALFRIRATIQRDGNTKSETNKLERLIVRLGIFSVFSTVPATAVIACYFYEYANKEYWFYGKRENRIAEPNLSIFQLKIFMSLFVGTISGMWIWSPKTLQSWKKFYYLATGKGLPDHKPKGMADTILTKQLFSLPLSLEVHVKRFTTDVVFNSDFIGVE</sequence>
<evidence type="ECO:0000256" key="9">
    <source>
        <dbReference type="PROSITE-ProRule" id="PRU00090"/>
    </source>
</evidence>
<dbReference type="Proteomes" id="UP001163046">
    <property type="component" value="Unassembled WGS sequence"/>
</dbReference>
<dbReference type="Gene3D" id="1.20.1070.10">
    <property type="entry name" value="Rhodopsin 7-helix transmembrane proteins"/>
    <property type="match status" value="1"/>
</dbReference>
<keyword evidence="11" id="KW-0732">Signal</keyword>
<evidence type="ECO:0000256" key="8">
    <source>
        <dbReference type="ARBA" id="ARBA00023170"/>
    </source>
</evidence>
<keyword evidence="5 10" id="KW-1133">Transmembrane helix</keyword>
<organism evidence="14 15">
    <name type="scientific">Desmophyllum pertusum</name>
    <dbReference type="NCBI Taxonomy" id="174260"/>
    <lineage>
        <taxon>Eukaryota</taxon>
        <taxon>Metazoa</taxon>
        <taxon>Cnidaria</taxon>
        <taxon>Anthozoa</taxon>
        <taxon>Hexacorallia</taxon>
        <taxon>Scleractinia</taxon>
        <taxon>Caryophylliina</taxon>
        <taxon>Caryophylliidae</taxon>
        <taxon>Desmophyllum</taxon>
    </lineage>
</organism>
<comment type="subcellular location">
    <subcellularLocation>
        <location evidence="1">Membrane</location>
        <topology evidence="1">Multi-pass membrane protein</topology>
    </subcellularLocation>
</comment>
<feature type="disulfide bond" evidence="9">
    <location>
        <begin position="110"/>
        <end position="134"/>
    </location>
</feature>
<dbReference type="InterPro" id="IPR015526">
    <property type="entry name" value="Frizzled/SFRP"/>
</dbReference>
<keyword evidence="6 10" id="KW-0472">Membrane</keyword>
<keyword evidence="4 10" id="KW-0812">Transmembrane</keyword>
<accession>A0A9X0AA28</accession>
<evidence type="ECO:0000256" key="7">
    <source>
        <dbReference type="ARBA" id="ARBA00023157"/>
    </source>
</evidence>
<evidence type="ECO:0000313" key="14">
    <source>
        <dbReference type="EMBL" id="KAJ7394314.1"/>
    </source>
</evidence>
<dbReference type="PROSITE" id="PS50261">
    <property type="entry name" value="G_PROTEIN_RECEP_F2_4"/>
    <property type="match status" value="1"/>
</dbReference>
<dbReference type="OrthoDB" id="5959102at2759"/>
<feature type="disulfide bond" evidence="9">
    <location>
        <begin position="34"/>
        <end position="95"/>
    </location>
</feature>
<reference evidence="14" key="1">
    <citation type="submission" date="2023-01" db="EMBL/GenBank/DDBJ databases">
        <title>Genome assembly of the deep-sea coral Lophelia pertusa.</title>
        <authorList>
            <person name="Herrera S."/>
            <person name="Cordes E."/>
        </authorList>
    </citation>
    <scope>NUCLEOTIDE SEQUENCE</scope>
    <source>
        <strain evidence="14">USNM1676648</strain>
        <tissue evidence="14">Polyp</tissue>
    </source>
</reference>
<evidence type="ECO:0000259" key="12">
    <source>
        <dbReference type="PROSITE" id="PS50038"/>
    </source>
</evidence>